<dbReference type="Pfam" id="PF00583">
    <property type="entry name" value="Acetyltransf_1"/>
    <property type="match status" value="1"/>
</dbReference>
<dbReference type="PROSITE" id="PS51186">
    <property type="entry name" value="GNAT"/>
    <property type="match status" value="2"/>
</dbReference>
<dbReference type="EMBL" id="WVUH01000100">
    <property type="protein sequence ID" value="MBO4207066.1"/>
    <property type="molecule type" value="Genomic_DNA"/>
</dbReference>
<sequence>MSINIRDFEPADAVGVADVFRAAMPYHVLTAEAVAWQATSAPEAQRYRLFVAEDDGGIIGAARTGLLFETDEPGLAFANVSVHPERRGRGAGTALLTAAEEYLAGLDARTVHSWVGGDPGSTAFAERHGYQRGRRACFQRLDIASRALRPAPAPRDVVRLVTAVEFATDPRPLYEADLAAARDEPGDVATVEISYEDWLALYWDRPDFDQGLSTVAMVEDVVAAFTIVAADGRDRYWSGMTGTRREFRGQGLAKLVKHDSLRRARAGGYRWAFTNNDAANEPMLAINRWFGYRPVAEEWRYRRSLSG</sequence>
<dbReference type="InterPro" id="IPR016181">
    <property type="entry name" value="Acyl_CoA_acyltransferase"/>
</dbReference>
<dbReference type="PANTHER" id="PTHR43877:SF1">
    <property type="entry name" value="ACETYLTRANSFERASE"/>
    <property type="match status" value="1"/>
</dbReference>
<evidence type="ECO:0000313" key="4">
    <source>
        <dbReference type="EMBL" id="MBO4207066.1"/>
    </source>
</evidence>
<dbReference type="SUPFAM" id="SSF55729">
    <property type="entry name" value="Acyl-CoA N-acyltransferases (Nat)"/>
    <property type="match status" value="2"/>
</dbReference>
<dbReference type="InterPro" id="IPR000182">
    <property type="entry name" value="GNAT_dom"/>
</dbReference>
<organism evidence="4 5">
    <name type="scientific">Micromonospora echinofusca</name>
    <dbReference type="NCBI Taxonomy" id="47858"/>
    <lineage>
        <taxon>Bacteria</taxon>
        <taxon>Bacillati</taxon>
        <taxon>Actinomycetota</taxon>
        <taxon>Actinomycetes</taxon>
        <taxon>Micromonosporales</taxon>
        <taxon>Micromonosporaceae</taxon>
        <taxon>Micromonospora</taxon>
    </lineage>
</organism>
<dbReference type="PANTHER" id="PTHR43877">
    <property type="entry name" value="AMINOALKYLPHOSPHONATE N-ACETYLTRANSFERASE-RELATED-RELATED"/>
    <property type="match status" value="1"/>
</dbReference>
<proteinExistence type="predicted"/>
<evidence type="ECO:0000256" key="1">
    <source>
        <dbReference type="ARBA" id="ARBA00022679"/>
    </source>
</evidence>
<protein>
    <submittedName>
        <fullName evidence="4">GNAT family N-acetyltransferase</fullName>
    </submittedName>
</protein>
<evidence type="ECO:0000256" key="2">
    <source>
        <dbReference type="ARBA" id="ARBA00023315"/>
    </source>
</evidence>
<name>A0ABS3VRE1_MICEH</name>
<keyword evidence="1" id="KW-0808">Transferase</keyword>
<feature type="domain" description="N-acetyltransferase" evidence="3">
    <location>
        <begin position="168"/>
        <end position="307"/>
    </location>
</feature>
<accession>A0ABS3VRE1</accession>
<comment type="caution">
    <text evidence="4">The sequence shown here is derived from an EMBL/GenBank/DDBJ whole genome shotgun (WGS) entry which is preliminary data.</text>
</comment>
<dbReference type="RefSeq" id="WP_208813964.1">
    <property type="nucleotide sequence ID" value="NZ_WVUH01000100.1"/>
</dbReference>
<evidence type="ECO:0000259" key="3">
    <source>
        <dbReference type="PROSITE" id="PS51186"/>
    </source>
</evidence>
<dbReference type="Proteomes" id="UP000823521">
    <property type="component" value="Unassembled WGS sequence"/>
</dbReference>
<keyword evidence="5" id="KW-1185">Reference proteome</keyword>
<dbReference type="Gene3D" id="3.40.630.30">
    <property type="match status" value="1"/>
</dbReference>
<feature type="domain" description="N-acetyltransferase" evidence="3">
    <location>
        <begin position="3"/>
        <end position="152"/>
    </location>
</feature>
<dbReference type="CDD" id="cd04301">
    <property type="entry name" value="NAT_SF"/>
    <property type="match status" value="1"/>
</dbReference>
<dbReference type="InterPro" id="IPR050832">
    <property type="entry name" value="Bact_Acetyltransf"/>
</dbReference>
<evidence type="ECO:0000313" key="5">
    <source>
        <dbReference type="Proteomes" id="UP000823521"/>
    </source>
</evidence>
<reference evidence="4 5" key="1">
    <citation type="submission" date="2019-12" db="EMBL/GenBank/DDBJ databases">
        <title>Whole genome sequencing of endophytic Actinobacterium Micromonospora sp. MPMI6T.</title>
        <authorList>
            <person name="Evv R."/>
            <person name="Podile A.R."/>
        </authorList>
    </citation>
    <scope>NUCLEOTIDE SEQUENCE [LARGE SCALE GENOMIC DNA]</scope>
    <source>
        <strain evidence="4 5">MPMI6</strain>
    </source>
</reference>
<keyword evidence="2" id="KW-0012">Acyltransferase</keyword>
<gene>
    <name evidence="4" type="ORF">GSF22_13780</name>
</gene>